<organism evidence="3 4">
    <name type="scientific">Streptomyces calvus</name>
    <dbReference type="NCBI Taxonomy" id="67282"/>
    <lineage>
        <taxon>Bacteria</taxon>
        <taxon>Bacillati</taxon>
        <taxon>Actinomycetota</taxon>
        <taxon>Actinomycetes</taxon>
        <taxon>Kitasatosporales</taxon>
        <taxon>Streptomycetaceae</taxon>
        <taxon>Streptomyces</taxon>
    </lineage>
</organism>
<feature type="chain" id="PRO_5038984376" description="PASTA domain-containing protein" evidence="2">
    <location>
        <begin position="23"/>
        <end position="123"/>
    </location>
</feature>
<dbReference type="KEGG" id="sast:CD934_04290"/>
<evidence type="ECO:0000256" key="2">
    <source>
        <dbReference type="SAM" id="SignalP"/>
    </source>
</evidence>
<dbReference type="AlphaFoldDB" id="A0A514JKV7"/>
<proteinExistence type="predicted"/>
<dbReference type="EMBL" id="CP022310">
    <property type="protein sequence ID" value="QDI67975.1"/>
    <property type="molecule type" value="Genomic_DNA"/>
</dbReference>
<dbReference type="PROSITE" id="PS51257">
    <property type="entry name" value="PROKAR_LIPOPROTEIN"/>
    <property type="match status" value="1"/>
</dbReference>
<dbReference type="Proteomes" id="UP000316215">
    <property type="component" value="Chromosome"/>
</dbReference>
<protein>
    <recommendedName>
        <fullName evidence="5">PASTA domain-containing protein</fullName>
    </recommendedName>
</protein>
<keyword evidence="2" id="KW-0732">Signal</keyword>
<feature type="compositionally biased region" description="Low complexity" evidence="1">
    <location>
        <begin position="19"/>
        <end position="41"/>
    </location>
</feature>
<sequence length="123" mass="12578">MIDFLRPALAVAVLASATACGASSEPKTPAAAATGAATAETRPSADATPVTATMPDVIGGNAGRAQEQMDPGLEMVFEDTSGRSRPVDDPAEWKVCDSRPGPNEQITAYPVVFEVVKAAESCA</sequence>
<feature type="region of interest" description="Disordered" evidence="1">
    <location>
        <begin position="19"/>
        <end position="101"/>
    </location>
</feature>
<evidence type="ECO:0008006" key="5">
    <source>
        <dbReference type="Google" id="ProtNLM"/>
    </source>
</evidence>
<dbReference type="RefSeq" id="WP_142231277.1">
    <property type="nucleotide sequence ID" value="NZ_CP022310.1"/>
</dbReference>
<feature type="signal peptide" evidence="2">
    <location>
        <begin position="1"/>
        <end position="22"/>
    </location>
</feature>
<accession>A0A514JKV7</accession>
<feature type="compositionally biased region" description="Basic and acidic residues" evidence="1">
    <location>
        <begin position="80"/>
        <end position="97"/>
    </location>
</feature>
<evidence type="ECO:0000313" key="4">
    <source>
        <dbReference type="Proteomes" id="UP000316215"/>
    </source>
</evidence>
<name>A0A514JKV7_9ACTN</name>
<evidence type="ECO:0000256" key="1">
    <source>
        <dbReference type="SAM" id="MobiDB-lite"/>
    </source>
</evidence>
<gene>
    <name evidence="3" type="ORF">CD934_04290</name>
</gene>
<reference evidence="3 4" key="1">
    <citation type="submission" date="2017-07" db="EMBL/GenBank/DDBJ databases">
        <title>The Complete Genome of Streptomyces asterosporus-ZSY.</title>
        <authorList>
            <person name="Zhang S."/>
        </authorList>
    </citation>
    <scope>NUCLEOTIDE SEQUENCE [LARGE SCALE GENOMIC DNA]</scope>
    <source>
        <strain evidence="3 4">DSM 41452</strain>
    </source>
</reference>
<evidence type="ECO:0000313" key="3">
    <source>
        <dbReference type="EMBL" id="QDI67975.1"/>
    </source>
</evidence>
<keyword evidence="4" id="KW-1185">Reference proteome</keyword>